<evidence type="ECO:0000313" key="3">
    <source>
        <dbReference type="Proteomes" id="UP001197974"/>
    </source>
</evidence>
<sequence length="95" mass="11223">MLTVILLTVVLRYVINKMVLLEKIKWGKTILKEAKMILHMMLYDFELVFLILFIPFMLWVISGKPSDWDAIYIVGASLLGTIFYTYSYYFKTKDV</sequence>
<evidence type="ECO:0000313" key="2">
    <source>
        <dbReference type="EMBL" id="WLR42078.1"/>
    </source>
</evidence>
<keyword evidence="1" id="KW-0472">Membrane</keyword>
<gene>
    <name evidence="2" type="ORF">LC087_15085</name>
</gene>
<feature type="transmembrane region" description="Helical" evidence="1">
    <location>
        <begin position="40"/>
        <end position="61"/>
    </location>
</feature>
<reference evidence="2 3" key="1">
    <citation type="submission" date="2023-06" db="EMBL/GenBank/DDBJ databases">
        <title>Five Gram-positive bacteria isolated from mangrove sediments in Shenzhen, Guangdong, China.</title>
        <authorList>
            <person name="Yu S."/>
            <person name="Zheng W."/>
            <person name="Huang Y."/>
        </authorList>
    </citation>
    <scope>NUCLEOTIDE SEQUENCE [LARGE SCALE GENOMIC DNA]</scope>
    <source>
        <strain evidence="2 3">SaN35-3</strain>
    </source>
</reference>
<protein>
    <submittedName>
        <fullName evidence="2">Uncharacterized protein</fullName>
    </submittedName>
</protein>
<evidence type="ECO:0000256" key="1">
    <source>
        <dbReference type="SAM" id="Phobius"/>
    </source>
</evidence>
<keyword evidence="3" id="KW-1185">Reference proteome</keyword>
<feature type="transmembrane region" description="Helical" evidence="1">
    <location>
        <begin position="70"/>
        <end position="89"/>
    </location>
</feature>
<keyword evidence="1" id="KW-1133">Transmembrane helix</keyword>
<accession>A0ABY9JUU6</accession>
<keyword evidence="1" id="KW-0812">Transmembrane</keyword>
<name>A0ABY9JUU6_9BACI</name>
<organism evidence="2 3">
    <name type="scientific">Bacillus carboniphilus</name>
    <dbReference type="NCBI Taxonomy" id="86663"/>
    <lineage>
        <taxon>Bacteria</taxon>
        <taxon>Bacillati</taxon>
        <taxon>Bacillota</taxon>
        <taxon>Bacilli</taxon>
        <taxon>Bacillales</taxon>
        <taxon>Bacillaceae</taxon>
        <taxon>Bacillus</taxon>
    </lineage>
</organism>
<dbReference type="EMBL" id="CP129013">
    <property type="protein sequence ID" value="WLR42078.1"/>
    <property type="molecule type" value="Genomic_DNA"/>
</dbReference>
<dbReference type="RefSeq" id="WP_226540490.1">
    <property type="nucleotide sequence ID" value="NZ_CP129013.1"/>
</dbReference>
<dbReference type="Proteomes" id="UP001197974">
    <property type="component" value="Chromosome"/>
</dbReference>
<proteinExistence type="predicted"/>